<keyword evidence="2" id="KW-1185">Reference proteome</keyword>
<dbReference type="AlphaFoldDB" id="A0A7X3SMN8"/>
<dbReference type="EMBL" id="WURB01000002">
    <property type="protein sequence ID" value="MXQ10445.1"/>
    <property type="molecule type" value="Genomic_DNA"/>
</dbReference>
<comment type="caution">
    <text evidence="1">The sequence shown here is derived from an EMBL/GenBank/DDBJ whole genome shotgun (WGS) entry which is preliminary data.</text>
</comment>
<evidence type="ECO:0000313" key="2">
    <source>
        <dbReference type="Proteomes" id="UP000436483"/>
    </source>
</evidence>
<organism evidence="1 2">
    <name type="scientific">Microvirga makkahensis</name>
    <dbReference type="NCBI Taxonomy" id="1128670"/>
    <lineage>
        <taxon>Bacteria</taxon>
        <taxon>Pseudomonadati</taxon>
        <taxon>Pseudomonadota</taxon>
        <taxon>Alphaproteobacteria</taxon>
        <taxon>Hyphomicrobiales</taxon>
        <taxon>Methylobacteriaceae</taxon>
        <taxon>Microvirga</taxon>
    </lineage>
</organism>
<sequence length="159" mass="17347">MADRIDDYVRKARAIVRQYGWMVQGVLPNEGQPSYSYSVGLSKHSRHPEIFLVGFHPDVARSLINVTGGHVKAGLRFDHPMLSDQIIEGCPAAFRPVTRKSCVRHSSAGRAILGRAFDGVQLFLPDAAGVFPWEEGCDSAYATGQTSLLALEGAPPVRQ</sequence>
<reference evidence="1 2" key="2">
    <citation type="submission" date="2020-01" db="EMBL/GenBank/DDBJ databases">
        <title>Microvirga sp. nov., an arsenate reduction bacterium isolated from Tibet hotspring sediments.</title>
        <authorList>
            <person name="Xian W.-D."/>
            <person name="Li W.-J."/>
        </authorList>
    </citation>
    <scope>NUCLEOTIDE SEQUENCE [LARGE SCALE GENOMIC DNA]</scope>
    <source>
        <strain evidence="1 2">KCTC 23863</strain>
    </source>
</reference>
<dbReference type="InterPro" id="IPR025358">
    <property type="entry name" value="DUF4262"/>
</dbReference>
<name>A0A7X3SMN8_9HYPH</name>
<gene>
    <name evidence="1" type="ORF">GR328_03020</name>
</gene>
<dbReference type="Pfam" id="PF14081">
    <property type="entry name" value="DUF4262"/>
    <property type="match status" value="1"/>
</dbReference>
<proteinExistence type="predicted"/>
<dbReference type="OrthoDB" id="9793188at2"/>
<protein>
    <submittedName>
        <fullName evidence="1">DUF4262 domain-containing protein</fullName>
    </submittedName>
</protein>
<reference evidence="1 2" key="1">
    <citation type="submission" date="2019-12" db="EMBL/GenBank/DDBJ databases">
        <authorList>
            <person name="Yuan C.-G."/>
        </authorList>
    </citation>
    <scope>NUCLEOTIDE SEQUENCE [LARGE SCALE GENOMIC DNA]</scope>
    <source>
        <strain evidence="1 2">KCTC 23863</strain>
    </source>
</reference>
<dbReference type="RefSeq" id="WP_160883060.1">
    <property type="nucleotide sequence ID" value="NZ_WURB01000002.1"/>
</dbReference>
<evidence type="ECO:0000313" key="1">
    <source>
        <dbReference type="EMBL" id="MXQ10445.1"/>
    </source>
</evidence>
<dbReference type="Proteomes" id="UP000436483">
    <property type="component" value="Unassembled WGS sequence"/>
</dbReference>
<accession>A0A7X3SMN8</accession>